<evidence type="ECO:0000313" key="3">
    <source>
        <dbReference type="Proteomes" id="UP000054466"/>
    </source>
</evidence>
<keyword evidence="3" id="KW-1185">Reference proteome</keyword>
<dbReference type="EMBL" id="KN847041">
    <property type="protein sequence ID" value="KIW32320.1"/>
    <property type="molecule type" value="Genomic_DNA"/>
</dbReference>
<dbReference type="Proteomes" id="UP000054466">
    <property type="component" value="Unassembled WGS sequence"/>
</dbReference>
<name>A0A0D2CQP6_9EURO</name>
<sequence>MEWDENTQDEHEYMENPDEEEQMGEEDYYETPLEEDEMYMHDGQGGYEDDEQMHQYHGAQGAADGSQHMGAQGHSASSGGGTGSNGMSANHSSKTPWPRPDSHIQQSQSHPQPTGGNQASTSPQSDAQIEKTVNSQLVSSLQRQGKSQAEINSVVNFANNPPGGAAG</sequence>
<accession>A0A0D2CQP6</accession>
<reference evidence="2 3" key="1">
    <citation type="submission" date="2015-01" db="EMBL/GenBank/DDBJ databases">
        <title>The Genome Sequence of Cladophialophora immunda CBS83496.</title>
        <authorList>
            <consortium name="The Broad Institute Genomics Platform"/>
            <person name="Cuomo C."/>
            <person name="de Hoog S."/>
            <person name="Gorbushina A."/>
            <person name="Stielow B."/>
            <person name="Teixiera M."/>
            <person name="Abouelleil A."/>
            <person name="Chapman S.B."/>
            <person name="Priest M."/>
            <person name="Young S.K."/>
            <person name="Wortman J."/>
            <person name="Nusbaum C."/>
            <person name="Birren B."/>
        </authorList>
    </citation>
    <scope>NUCLEOTIDE SEQUENCE [LARGE SCALE GENOMIC DNA]</scope>
    <source>
        <strain evidence="2 3">CBS 83496</strain>
    </source>
</reference>
<feature type="compositionally biased region" description="Polar residues" evidence="1">
    <location>
        <begin position="114"/>
        <end position="129"/>
    </location>
</feature>
<dbReference type="RefSeq" id="XP_016252536.1">
    <property type="nucleotide sequence ID" value="XM_016390634.1"/>
</dbReference>
<dbReference type="AlphaFoldDB" id="A0A0D2CQP6"/>
<dbReference type="OrthoDB" id="10587954at2759"/>
<feature type="compositionally biased region" description="Acidic residues" evidence="1">
    <location>
        <begin position="15"/>
        <end position="37"/>
    </location>
</feature>
<evidence type="ECO:0000313" key="2">
    <source>
        <dbReference type="EMBL" id="KIW32320.1"/>
    </source>
</evidence>
<gene>
    <name evidence="2" type="ORF">PV07_03874</name>
</gene>
<organism evidence="2 3">
    <name type="scientific">Cladophialophora immunda</name>
    <dbReference type="NCBI Taxonomy" id="569365"/>
    <lineage>
        <taxon>Eukaryota</taxon>
        <taxon>Fungi</taxon>
        <taxon>Dikarya</taxon>
        <taxon>Ascomycota</taxon>
        <taxon>Pezizomycotina</taxon>
        <taxon>Eurotiomycetes</taxon>
        <taxon>Chaetothyriomycetidae</taxon>
        <taxon>Chaetothyriales</taxon>
        <taxon>Herpotrichiellaceae</taxon>
        <taxon>Cladophialophora</taxon>
    </lineage>
</organism>
<dbReference type="GeneID" id="27343068"/>
<dbReference type="HOGENOM" id="CLU_1594346_0_0_1"/>
<evidence type="ECO:0000256" key="1">
    <source>
        <dbReference type="SAM" id="MobiDB-lite"/>
    </source>
</evidence>
<feature type="compositionally biased region" description="Low complexity" evidence="1">
    <location>
        <begin position="103"/>
        <end position="113"/>
    </location>
</feature>
<protein>
    <submittedName>
        <fullName evidence="2">Uncharacterized protein</fullName>
    </submittedName>
</protein>
<dbReference type="VEuPathDB" id="FungiDB:PV07_03874"/>
<feature type="region of interest" description="Disordered" evidence="1">
    <location>
        <begin position="1"/>
        <end position="129"/>
    </location>
</feature>
<proteinExistence type="predicted"/>